<dbReference type="RefSeq" id="WP_089688351.1">
    <property type="nucleotide sequence ID" value="NZ_FNES01000016.1"/>
</dbReference>
<proteinExistence type="predicted"/>
<dbReference type="EMBL" id="FNES01000016">
    <property type="protein sequence ID" value="SDK42931.1"/>
    <property type="molecule type" value="Genomic_DNA"/>
</dbReference>
<dbReference type="OrthoDB" id="4098114at2"/>
<sequence length="191" mass="21081">MHFTTLGPAGSNHALVLERYLAARGMRQAKVQLAERFMDAFDALLEGTTDFVLQCTAHPSHGECVGRYMHRAFPVDAFIAGSKPLAVLARQEIEMPRTIGLQPATRHYTDLSGYTEQIEAPTIVDVAEGLLEGRFEAGLCAREALEQNPQRLRLVEDLGPALDAWVLFGREKLAEDPAIWPQAPVVRQFGA</sequence>
<evidence type="ECO:0008006" key="3">
    <source>
        <dbReference type="Google" id="ProtNLM"/>
    </source>
</evidence>
<evidence type="ECO:0000313" key="1">
    <source>
        <dbReference type="EMBL" id="SDK42931.1"/>
    </source>
</evidence>
<keyword evidence="2" id="KW-1185">Reference proteome</keyword>
<name>A0A1G9BTZ4_9GAMM</name>
<reference evidence="1 2" key="1">
    <citation type="submission" date="2016-10" db="EMBL/GenBank/DDBJ databases">
        <authorList>
            <person name="de Groot N.N."/>
        </authorList>
    </citation>
    <scope>NUCLEOTIDE SEQUENCE [LARGE SCALE GENOMIC DNA]</scope>
    <source>
        <strain evidence="1 2">CGMCC 1.6133</strain>
    </source>
</reference>
<dbReference type="STRING" id="376427.SAMN04487954_11659"/>
<dbReference type="Proteomes" id="UP000198525">
    <property type="component" value="Unassembled WGS sequence"/>
</dbReference>
<protein>
    <recommendedName>
        <fullName evidence="3">Prephenate dehydratase</fullName>
    </recommendedName>
</protein>
<gene>
    <name evidence="1" type="ORF">SAMN04487954_11659</name>
</gene>
<organism evidence="1 2">
    <name type="scientific">Billgrantia gudaonensis</name>
    <dbReference type="NCBI Taxonomy" id="376427"/>
    <lineage>
        <taxon>Bacteria</taxon>
        <taxon>Pseudomonadati</taxon>
        <taxon>Pseudomonadota</taxon>
        <taxon>Gammaproteobacteria</taxon>
        <taxon>Oceanospirillales</taxon>
        <taxon>Halomonadaceae</taxon>
        <taxon>Billgrantia</taxon>
    </lineage>
</organism>
<accession>A0A1G9BTZ4</accession>
<dbReference type="AlphaFoldDB" id="A0A1G9BTZ4"/>
<evidence type="ECO:0000313" key="2">
    <source>
        <dbReference type="Proteomes" id="UP000198525"/>
    </source>
</evidence>